<sequence length="499" mass="53171">MTAASITLSFASVALFAGQVSPVTPVAATADELTLDWPARTILSMETDGVETVMRFDRAPDAVSLEAFRRDAGTDLIRMDWNDTSMVIRPAPGRTFVPNLKGTRLSIRIVRDAPPGADMATEPVDYSLARAAAESASGYPGRARQMLLTLARSLPDDPQLTRTMADMDASRGATLRAARRYRSLDATDAYARRTIRAAGGEVSAIVAARDGGGFGQVEASARATVPVTAAPNGLDTVVGGAIRQVRTRADAVVARDGNIRTLRRHIALADVTGSIGDATTRLELLGAGNLSQTRVGLAARLLRGAVEREWRLTAAYHLPDVLTAEQVLLGGYVDRWGGGVTWRSSPAMQVQGDIVRTFYGLTREGILATSTVVTGGVDATVRRLNPALTLLYRLEAEYVDRLDRRANGLAALPLADRENHTVQALVAEQLGPWRLVAAAGWTFDRFSGNGPTAALTAAGFIGDAWQAEATGGVSSIRRPNLAGTQLFARVGLRRSMGRL</sequence>
<organism evidence="2 3">
    <name type="scientific">Sphingomonas cynarae</name>
    <dbReference type="NCBI Taxonomy" id="930197"/>
    <lineage>
        <taxon>Bacteria</taxon>
        <taxon>Pseudomonadati</taxon>
        <taxon>Pseudomonadota</taxon>
        <taxon>Alphaproteobacteria</taxon>
        <taxon>Sphingomonadales</taxon>
        <taxon>Sphingomonadaceae</taxon>
        <taxon>Sphingomonas</taxon>
    </lineage>
</organism>
<keyword evidence="1" id="KW-0732">Signal</keyword>
<proteinExistence type="predicted"/>
<evidence type="ECO:0000313" key="3">
    <source>
        <dbReference type="Proteomes" id="UP001500523"/>
    </source>
</evidence>
<feature type="chain" id="PRO_5046689415" evidence="1">
    <location>
        <begin position="18"/>
        <end position="499"/>
    </location>
</feature>
<name>A0ABP7EJ88_9SPHN</name>
<evidence type="ECO:0000256" key="1">
    <source>
        <dbReference type="SAM" id="SignalP"/>
    </source>
</evidence>
<keyword evidence="3" id="KW-1185">Reference proteome</keyword>
<dbReference type="EMBL" id="BAABBF010000006">
    <property type="protein sequence ID" value="GAA3717955.1"/>
    <property type="molecule type" value="Genomic_DNA"/>
</dbReference>
<reference evidence="3" key="1">
    <citation type="journal article" date="2019" name="Int. J. Syst. Evol. Microbiol.">
        <title>The Global Catalogue of Microorganisms (GCM) 10K type strain sequencing project: providing services to taxonomists for standard genome sequencing and annotation.</title>
        <authorList>
            <consortium name="The Broad Institute Genomics Platform"/>
            <consortium name="The Broad Institute Genome Sequencing Center for Infectious Disease"/>
            <person name="Wu L."/>
            <person name="Ma J."/>
        </authorList>
    </citation>
    <scope>NUCLEOTIDE SEQUENCE [LARGE SCALE GENOMIC DNA]</scope>
    <source>
        <strain evidence="3">JCM 17498</strain>
    </source>
</reference>
<dbReference type="Proteomes" id="UP001500523">
    <property type="component" value="Unassembled WGS sequence"/>
</dbReference>
<protein>
    <submittedName>
        <fullName evidence="2">Uncharacterized protein</fullName>
    </submittedName>
</protein>
<comment type="caution">
    <text evidence="2">The sequence shown here is derived from an EMBL/GenBank/DDBJ whole genome shotgun (WGS) entry which is preliminary data.</text>
</comment>
<feature type="signal peptide" evidence="1">
    <location>
        <begin position="1"/>
        <end position="17"/>
    </location>
</feature>
<dbReference type="RefSeq" id="WP_344694014.1">
    <property type="nucleotide sequence ID" value="NZ_BAABBF010000006.1"/>
</dbReference>
<gene>
    <name evidence="2" type="ORF">GCM10022268_27990</name>
</gene>
<accession>A0ABP7EJ88</accession>
<evidence type="ECO:0000313" key="2">
    <source>
        <dbReference type="EMBL" id="GAA3717955.1"/>
    </source>
</evidence>